<dbReference type="EMBL" id="MLAK01000613">
    <property type="protein sequence ID" value="OHT10388.1"/>
    <property type="molecule type" value="Genomic_DNA"/>
</dbReference>
<feature type="region of interest" description="Disordered" evidence="6">
    <location>
        <begin position="1751"/>
        <end position="1779"/>
    </location>
</feature>
<proteinExistence type="predicted"/>
<evidence type="ECO:0000256" key="4">
    <source>
        <dbReference type="ARBA" id="ARBA00022777"/>
    </source>
</evidence>
<keyword evidence="3" id="KW-0547">Nucleotide-binding</keyword>
<evidence type="ECO:0000256" key="3">
    <source>
        <dbReference type="ARBA" id="ARBA00022741"/>
    </source>
</evidence>
<dbReference type="PROSITE" id="PS50290">
    <property type="entry name" value="PI3_4_KINASE_3"/>
    <property type="match status" value="1"/>
</dbReference>
<name>A0A1J4KKR1_9EUKA</name>
<evidence type="ECO:0000256" key="5">
    <source>
        <dbReference type="ARBA" id="ARBA00022840"/>
    </source>
</evidence>
<dbReference type="Pfam" id="PF02260">
    <property type="entry name" value="FATC"/>
    <property type="match status" value="1"/>
</dbReference>
<dbReference type="GO" id="GO:0005737">
    <property type="term" value="C:cytoplasm"/>
    <property type="evidence" value="ECO:0007669"/>
    <property type="project" value="TreeGrafter"/>
</dbReference>
<dbReference type="SUPFAM" id="SSF56112">
    <property type="entry name" value="Protein kinase-like (PK-like)"/>
    <property type="match status" value="1"/>
</dbReference>
<dbReference type="GO" id="GO:0031929">
    <property type="term" value="P:TOR signaling"/>
    <property type="evidence" value="ECO:0007669"/>
    <property type="project" value="TreeGrafter"/>
</dbReference>
<evidence type="ECO:0000256" key="2">
    <source>
        <dbReference type="ARBA" id="ARBA00022679"/>
    </source>
</evidence>
<dbReference type="InterPro" id="IPR011009">
    <property type="entry name" value="Kinase-like_dom_sf"/>
</dbReference>
<dbReference type="OrthoDB" id="381190at2759"/>
<feature type="domain" description="PI3K/PI4K catalytic" evidence="7">
    <location>
        <begin position="1878"/>
        <end position="2198"/>
    </location>
</feature>
<dbReference type="Gene3D" id="1.25.10.10">
    <property type="entry name" value="Leucine-rich Repeat Variant"/>
    <property type="match status" value="1"/>
</dbReference>
<feature type="domain" description="FATC" evidence="8">
    <location>
        <begin position="2195"/>
        <end position="2227"/>
    </location>
</feature>
<dbReference type="InterPro" id="IPR011989">
    <property type="entry name" value="ARM-like"/>
</dbReference>
<dbReference type="SMART" id="SM00146">
    <property type="entry name" value="PI3Kc"/>
    <property type="match status" value="1"/>
</dbReference>
<evidence type="ECO:0000259" key="7">
    <source>
        <dbReference type="PROSITE" id="PS50290"/>
    </source>
</evidence>
<dbReference type="VEuPathDB" id="TrichDB:TRFO_20346"/>
<dbReference type="PROSITE" id="PS00916">
    <property type="entry name" value="PI3_4_KINASE_2"/>
    <property type="match status" value="1"/>
</dbReference>
<accession>A0A1J4KKR1</accession>
<dbReference type="GeneID" id="94836047"/>
<dbReference type="Gene3D" id="3.30.1010.10">
    <property type="entry name" value="Phosphatidylinositol 3-kinase Catalytic Subunit, Chain A, domain 4"/>
    <property type="match status" value="1"/>
</dbReference>
<gene>
    <name evidence="9" type="ORF">TRFO_20346</name>
</gene>
<sequence>MLDSICLSNDLYQIKSDYKNFKHAIYDALADANDLSLPIEESKLIESIENLFQMGNGNQNKEIEDETILRIIIGAYTLSKYSLIYQDKSMHFFQNIPRPKSLVVYRFLCKIIAKKSKNYTSPWDSFVDETFNSILPMKEKEINPIEENDIEYALIYIEALIKYSSDFAEKHFERIFIHLINIIEKSKNKLLNFSCKVLKKLCFEYPSASIPRNVINSIPNWNEESYYNALCIFSTIFEVNPTLVNDYILTFLTKFLSGNNEKEFYLSLYALNFCSDQISNFSQLLEPFDIYSKIFDSSSITREKLIIITKLVNDSPSDSLDEQDIQNIWNIIESSLFANDKDISCNGFHFLDTCIKVGIEFPKMNEIIEKIRNFPLQNNCNSLYQFLIDNDENKYIQMLISSLNITPYKTLKYLSFNWEILENKTEKSIELLVDSIFNLINNNDEKIRVMIPFVASTLSPNWTNKCSSLLIQILLCDPSNSVRSSFLKNIKKPFSNRFLETDFLDILELLLNDSSQLIRIETVKLICRMSHLNPFGLFSILHPYFIFDEQFLSPRKLAERAEFYSYAFKSFPDCLKMYNNLFYDSAMKFLNNIPKFSTLLAHTFYEKTFCYYISTLDTILKNNFEFLQSRKDETVNFCLEKLSSGLTKNETYEILLLLENIILTIGVEQSQNYKTLFTIIFNTGSLFISPKIHQHILKILGFIGAQQPIEPPHPMYNCEKDDSHKNNTWKASNPKHQALYYYKVCSAELFNILEDDSLSRIHFYAFEALGKMMSAGKFCYSDIADDFNRFMKYFQSKISTMQINQGKDRIIGLLEHLVKLPLKIIKDSIPILVQTLIDLWNYGSLRIVKTFAISLAAYFTPYLNKIIPLIRSSDDTENVINSLICIALCSAIDTHFNDEIIDILVQMVNSGKYEALNGLRIIIIRCYIHKHIGKICLCCLKCIYHEKSHNIALQVIYNLILNYDINNFIPIIKSSLKNYPNDLRDLNSILKKGLQDNKSPIVDDRVPPMTIGAILSPKMKTKEFFSYFDMKNIESRNFEQWMKNLMLFCVKYSPSQIISSTIYVAQNNQIFSRNIFSIAFHSCYIAKVQELKKCKLTKSPLLKGLEIGIQMIPKAFLYLLCRKDITPKCYAEITDLIEFMDRAGHPLFDTENGSCQLTPCILSNKPPLSLRFALTHFDKCLNTPKQKEAANELARAFLRIGMYEQFDHFTNKFESSHSPFSDIFPVHTYSIYDKAIIKNSNDFFMKKDWGSFNKEIEKCNNKVVTHLFKAASLIAQNKNPDNVIEKGFKLLGQECGAKFAQGFTSVFPAIIHAQQFYELKELKNLDNFNIRTRNSNGILYFLPPVLLLRIAAKNEYHANSFDNFLEEKVKLLNLYRKANDWDMMNKFFNKFFDKEKTIPIEAEIEMLHYKVANNLTSEEEFDIIIRKTQDNEKLQKYMKYQKAKFLARANEFEVDVYEKVIDLCENNDNIKAIRLWSWANMKIFKILPLNKTALINSVHGFVQSAILNESMRIADMSIIISLIFSHGLLSINDFQVYLEKLPLHFYIDSINQILSNPLINITGNFKGFIMKILTDLAANYPSAVIYPYMFSILCDNRYIKGKPKDTPIKEIAKIYPCIFSEAKRLYSSLIAAASTLSSYCIEISTKIEEYINGELKDEKSFNDRKWFLQDLIINMKRHFKSTNINEHDKKFIEEYHQEYKFVTETLSEMQVKLRTLNELCPRNHSNRKLMKPMSQAIDSVFVKRSISQSPALQTSEEVNQQNQNSISNKLMDNQPTNNQLTGNQLETNLQYTHSNSINIESKESANDKDQIQKCKEYFANVGERMKNIRRILRDGELKSPKIIDLFVASPELEKMTDLPLPVFGTFHYNQPTIYINKFIQKVNVIVSKQRPRKITIVGSDGHKYPFILKGHEDLRLDQRVMQFLNLLNGVLRTHIMTYSITPLTTAVGLIQFVNDMTTIRDMIMNYRKSLQKPLPEIEIENFLVKSEVFCQQKEKLKFYGYRINIQRYETFREIMSQTDDRKNDLRESLWFSAPDSETWMKYKINFTSTAAVTSIAGYIIGLGDRHTSNLMLSNRNGSLMHIDYGDSFEVTQQRIDFTEKIPFRLTRMMIAAFGPCGATGSFQHGCEETLSIIREHQEEILDALEVFSRSPLQQGGMCYGLRRSQSEMDSQKPALNSIMKRITEKVTGNDFENEKPLSVHEQVNKLIQQASNEYNWATSYLGWGPWW</sequence>
<dbReference type="InterPro" id="IPR050517">
    <property type="entry name" value="DDR_Repair_Kinase"/>
</dbReference>
<dbReference type="EC" id="2.7.11.1" evidence="1"/>
<dbReference type="InterPro" id="IPR000403">
    <property type="entry name" value="PI3/4_kinase_cat_dom"/>
</dbReference>
<dbReference type="Pfam" id="PF00454">
    <property type="entry name" value="PI3_PI4_kinase"/>
    <property type="match status" value="1"/>
</dbReference>
<dbReference type="PANTHER" id="PTHR11139:SF9">
    <property type="entry name" value="SERINE_THREONINE-PROTEIN KINASE MTOR"/>
    <property type="match status" value="1"/>
</dbReference>
<dbReference type="InterPro" id="IPR016024">
    <property type="entry name" value="ARM-type_fold"/>
</dbReference>
<comment type="caution">
    <text evidence="9">The sequence shown here is derived from an EMBL/GenBank/DDBJ whole genome shotgun (WGS) entry which is preliminary data.</text>
</comment>
<protein>
    <recommendedName>
        <fullName evidence="1">non-specific serine/threonine protein kinase</fullName>
        <ecNumber evidence="1">2.7.11.1</ecNumber>
    </recommendedName>
</protein>
<dbReference type="GO" id="GO:0004674">
    <property type="term" value="F:protein serine/threonine kinase activity"/>
    <property type="evidence" value="ECO:0007669"/>
    <property type="project" value="UniProtKB-EC"/>
</dbReference>
<dbReference type="SUPFAM" id="SSF48371">
    <property type="entry name" value="ARM repeat"/>
    <property type="match status" value="1"/>
</dbReference>
<keyword evidence="10" id="KW-1185">Reference proteome</keyword>
<dbReference type="GO" id="GO:0031931">
    <property type="term" value="C:TORC1 complex"/>
    <property type="evidence" value="ECO:0007669"/>
    <property type="project" value="TreeGrafter"/>
</dbReference>
<dbReference type="InterPro" id="IPR003152">
    <property type="entry name" value="FATC_dom"/>
</dbReference>
<dbReference type="SMART" id="SM01343">
    <property type="entry name" value="FATC"/>
    <property type="match status" value="1"/>
</dbReference>
<evidence type="ECO:0000256" key="6">
    <source>
        <dbReference type="SAM" id="MobiDB-lite"/>
    </source>
</evidence>
<dbReference type="RefSeq" id="XP_068363524.1">
    <property type="nucleotide sequence ID" value="XM_068501343.1"/>
</dbReference>
<evidence type="ECO:0000256" key="1">
    <source>
        <dbReference type="ARBA" id="ARBA00012513"/>
    </source>
</evidence>
<dbReference type="GO" id="GO:0005634">
    <property type="term" value="C:nucleus"/>
    <property type="evidence" value="ECO:0007669"/>
    <property type="project" value="TreeGrafter"/>
</dbReference>
<dbReference type="GO" id="GO:0016242">
    <property type="term" value="P:negative regulation of macroautophagy"/>
    <property type="evidence" value="ECO:0007669"/>
    <property type="project" value="TreeGrafter"/>
</dbReference>
<evidence type="ECO:0000313" key="10">
    <source>
        <dbReference type="Proteomes" id="UP000179807"/>
    </source>
</evidence>
<dbReference type="GO" id="GO:0031932">
    <property type="term" value="C:TORC2 complex"/>
    <property type="evidence" value="ECO:0007669"/>
    <property type="project" value="TreeGrafter"/>
</dbReference>
<keyword evidence="2" id="KW-0808">Transferase</keyword>
<dbReference type="GO" id="GO:0005524">
    <property type="term" value="F:ATP binding"/>
    <property type="evidence" value="ECO:0007669"/>
    <property type="project" value="UniProtKB-KW"/>
</dbReference>
<reference evidence="9" key="1">
    <citation type="submission" date="2016-10" db="EMBL/GenBank/DDBJ databases">
        <authorList>
            <person name="Benchimol M."/>
            <person name="Almeida L.G."/>
            <person name="Vasconcelos A.T."/>
            <person name="Perreira-Neves A."/>
            <person name="Rosa I.A."/>
            <person name="Tasca T."/>
            <person name="Bogo M.R."/>
            <person name="de Souza W."/>
        </authorList>
    </citation>
    <scope>NUCLEOTIDE SEQUENCE [LARGE SCALE GENOMIC DNA]</scope>
    <source>
        <strain evidence="9">K</strain>
    </source>
</reference>
<dbReference type="InterPro" id="IPR036940">
    <property type="entry name" value="PI3/4_kinase_cat_sf"/>
</dbReference>
<dbReference type="InterPro" id="IPR018936">
    <property type="entry name" value="PI3/4_kinase_CS"/>
</dbReference>
<evidence type="ECO:0000313" key="9">
    <source>
        <dbReference type="EMBL" id="OHT10388.1"/>
    </source>
</evidence>
<evidence type="ECO:0000259" key="8">
    <source>
        <dbReference type="PROSITE" id="PS51190"/>
    </source>
</evidence>
<dbReference type="Gene3D" id="1.10.1070.11">
    <property type="entry name" value="Phosphatidylinositol 3-/4-kinase, catalytic domain"/>
    <property type="match status" value="1"/>
</dbReference>
<keyword evidence="4" id="KW-0418">Kinase</keyword>
<dbReference type="PANTHER" id="PTHR11139">
    <property type="entry name" value="ATAXIA TELANGIECTASIA MUTATED ATM -RELATED"/>
    <property type="match status" value="1"/>
</dbReference>
<dbReference type="Proteomes" id="UP000179807">
    <property type="component" value="Unassembled WGS sequence"/>
</dbReference>
<organism evidence="9 10">
    <name type="scientific">Tritrichomonas foetus</name>
    <dbReference type="NCBI Taxonomy" id="1144522"/>
    <lineage>
        <taxon>Eukaryota</taxon>
        <taxon>Metamonada</taxon>
        <taxon>Parabasalia</taxon>
        <taxon>Tritrichomonadida</taxon>
        <taxon>Tritrichomonadidae</taxon>
        <taxon>Tritrichomonas</taxon>
    </lineage>
</organism>
<dbReference type="PROSITE" id="PS51190">
    <property type="entry name" value="FATC"/>
    <property type="match status" value="1"/>
</dbReference>
<keyword evidence="5" id="KW-0067">ATP-binding</keyword>